<dbReference type="PANTHER" id="PTHR32123:SF9">
    <property type="entry name" value="PROTEIN SPINDLY"/>
    <property type="match status" value="1"/>
</dbReference>
<feature type="compositionally biased region" description="Pro residues" evidence="3">
    <location>
        <begin position="1"/>
        <end position="10"/>
    </location>
</feature>
<dbReference type="PANTHER" id="PTHR32123">
    <property type="entry name" value="BICD FAMILY-LIKE CARGO ADAPTER"/>
    <property type="match status" value="1"/>
</dbReference>
<evidence type="ECO:0000256" key="1">
    <source>
        <dbReference type="ARBA" id="ARBA00023054"/>
    </source>
</evidence>
<gene>
    <name evidence="4" type="ORF">BDA99DRAFT_443678</name>
</gene>
<reference evidence="4" key="1">
    <citation type="journal article" date="2022" name="IScience">
        <title>Evolution of zygomycete secretomes and the origins of terrestrial fungal ecologies.</title>
        <authorList>
            <person name="Chang Y."/>
            <person name="Wang Y."/>
            <person name="Mondo S."/>
            <person name="Ahrendt S."/>
            <person name="Andreopoulos W."/>
            <person name="Barry K."/>
            <person name="Beard J."/>
            <person name="Benny G.L."/>
            <person name="Blankenship S."/>
            <person name="Bonito G."/>
            <person name="Cuomo C."/>
            <person name="Desiro A."/>
            <person name="Gervers K.A."/>
            <person name="Hundley H."/>
            <person name="Kuo A."/>
            <person name="LaButti K."/>
            <person name="Lang B.F."/>
            <person name="Lipzen A."/>
            <person name="O'Donnell K."/>
            <person name="Pangilinan J."/>
            <person name="Reynolds N."/>
            <person name="Sandor L."/>
            <person name="Smith M.E."/>
            <person name="Tsang A."/>
            <person name="Grigoriev I.V."/>
            <person name="Stajich J.E."/>
            <person name="Spatafora J.W."/>
        </authorList>
    </citation>
    <scope>NUCLEOTIDE SEQUENCE</scope>
    <source>
        <strain evidence="4">RSA 2281</strain>
    </source>
</reference>
<accession>A0AAD5JTJ0</accession>
<proteinExistence type="predicted"/>
<comment type="caution">
    <text evidence="4">The sequence shown here is derived from an EMBL/GenBank/DDBJ whole genome shotgun (WGS) entry which is preliminary data.</text>
</comment>
<reference evidence="4" key="2">
    <citation type="submission" date="2023-02" db="EMBL/GenBank/DDBJ databases">
        <authorList>
            <consortium name="DOE Joint Genome Institute"/>
            <person name="Mondo S.J."/>
            <person name="Chang Y."/>
            <person name="Wang Y."/>
            <person name="Ahrendt S."/>
            <person name="Andreopoulos W."/>
            <person name="Barry K."/>
            <person name="Beard J."/>
            <person name="Benny G.L."/>
            <person name="Blankenship S."/>
            <person name="Bonito G."/>
            <person name="Cuomo C."/>
            <person name="Desiro A."/>
            <person name="Gervers K.A."/>
            <person name="Hundley H."/>
            <person name="Kuo A."/>
            <person name="LaButti K."/>
            <person name="Lang B.F."/>
            <person name="Lipzen A."/>
            <person name="O'Donnell K."/>
            <person name="Pangilinan J."/>
            <person name="Reynolds N."/>
            <person name="Sandor L."/>
            <person name="Smith M.W."/>
            <person name="Tsang A."/>
            <person name="Grigoriev I.V."/>
            <person name="Stajich J.E."/>
            <person name="Spatafora J.W."/>
        </authorList>
    </citation>
    <scope>NUCLEOTIDE SEQUENCE</scope>
    <source>
        <strain evidence="4">RSA 2281</strain>
    </source>
</reference>
<feature type="compositionally biased region" description="Polar residues" evidence="3">
    <location>
        <begin position="11"/>
        <end position="25"/>
    </location>
</feature>
<feature type="region of interest" description="Disordered" evidence="3">
    <location>
        <begin position="1"/>
        <end position="25"/>
    </location>
</feature>
<feature type="region of interest" description="Disordered" evidence="3">
    <location>
        <begin position="291"/>
        <end position="323"/>
    </location>
</feature>
<name>A0AAD5JTJ0_9FUNG</name>
<dbReference type="InterPro" id="IPR049813">
    <property type="entry name" value="Elp-1-like_TD"/>
</dbReference>
<organism evidence="4 5">
    <name type="scientific">Phascolomyces articulosus</name>
    <dbReference type="NCBI Taxonomy" id="60185"/>
    <lineage>
        <taxon>Eukaryota</taxon>
        <taxon>Fungi</taxon>
        <taxon>Fungi incertae sedis</taxon>
        <taxon>Mucoromycota</taxon>
        <taxon>Mucoromycotina</taxon>
        <taxon>Mucoromycetes</taxon>
        <taxon>Mucorales</taxon>
        <taxon>Lichtheimiaceae</taxon>
        <taxon>Phascolomyces</taxon>
    </lineage>
</organism>
<sequence length="475" mass="53513">MLRRNTPPPLSNLSQQRITNTEPVSPGAISTASFMSSFSWVADKSSTELTALLKNAYTSLREKDKDLALAAEIGKSLLDNNVSLKSRYEDLLDQVNRCNQNCDDATMRLISNQNAREALIEALERKNAEMQHMLDNALNESAASGQANEKQVRKLQNEIDLLKSNLECAVQKIQEMEESQTARQERAAARGINNNNKNFKDDPNKTEELAEKMAKMQSENNHLVYAKKSIEEKLETALSDLDNLRQQFHQFQFTQQGYDNLQEAYQRQFKHIEELTTSLEDHRTILSRLRDRGIGWSPKPSPSPSEYGGGEQEQNEDEGHGTCTSDADSCLSLTKLREVASLTEQNLASFYRAPAEYAFETLVTSTGFNKEHSIIQDAARYIKRSNGSIMDFDMFSPGGSGSVYAAHDLYPRLSSELLFTSFDCRSDKPSGVTGNAYWVLQSLFHALCQWCRFSLVLMTAILINLWQGPDAIMEK</sequence>
<dbReference type="Proteomes" id="UP001209540">
    <property type="component" value="Unassembled WGS sequence"/>
</dbReference>
<evidence type="ECO:0000313" key="4">
    <source>
        <dbReference type="EMBL" id="KAI9252938.1"/>
    </source>
</evidence>
<evidence type="ECO:0000256" key="3">
    <source>
        <dbReference type="SAM" id="MobiDB-lite"/>
    </source>
</evidence>
<dbReference type="InterPro" id="IPR051149">
    <property type="entry name" value="Spindly/BICDR_Dynein_Adapter"/>
</dbReference>
<dbReference type="EMBL" id="JAIXMP010000027">
    <property type="protein sequence ID" value="KAI9252938.1"/>
    <property type="molecule type" value="Genomic_DNA"/>
</dbReference>
<dbReference type="AlphaFoldDB" id="A0AAD5JTJ0"/>
<evidence type="ECO:0000313" key="5">
    <source>
        <dbReference type="Proteomes" id="UP001209540"/>
    </source>
</evidence>
<evidence type="ECO:0000256" key="2">
    <source>
        <dbReference type="SAM" id="Coils"/>
    </source>
</evidence>
<dbReference type="CDD" id="cd21931">
    <property type="entry name" value="TD_EMAP-like"/>
    <property type="match status" value="1"/>
</dbReference>
<keyword evidence="1 2" id="KW-0175">Coiled coil</keyword>
<feature type="coiled-coil region" evidence="2">
    <location>
        <begin position="81"/>
        <end position="179"/>
    </location>
</feature>
<protein>
    <submittedName>
        <fullName evidence="4">Uncharacterized protein</fullName>
    </submittedName>
</protein>
<keyword evidence="5" id="KW-1185">Reference proteome</keyword>